<dbReference type="Gene3D" id="2.70.70.10">
    <property type="entry name" value="Glucose Permease (Domain IIA)"/>
    <property type="match status" value="1"/>
</dbReference>
<dbReference type="GO" id="GO:0046872">
    <property type="term" value="F:metal ion binding"/>
    <property type="evidence" value="ECO:0007669"/>
    <property type="project" value="UniProtKB-KW"/>
</dbReference>
<evidence type="ECO:0000256" key="5">
    <source>
        <dbReference type="ARBA" id="ARBA00022801"/>
    </source>
</evidence>
<sequence length="445" mass="47861">MNSQKSRILTQSQLTIERLSRHKRAAAALALASAFGVVTAFAVAPGGDQLPASLHTVVEQLSIPSVAVLPGAEQGYLREERIQRGDTTASLLSRLGVTDKEAFEFLRTNPTAQAISRQLRPGKAVTARTTDAGELLALHFPVNGKDALIVVERTAGGLVAAEQAVALETRTALRAGEIRYSLFGATDAAGIPDSIATQLADIFGGDIDFHRDLRKGDRFSVVYEMLYQRGQPVRGGRILAAEFTNDQKTFQAYWYASDNVKTGGYYGADGKNLRKAFLRSPLEFSRVTSGFTSNRFHPVLNTWRAHKGVDYGAPIGTRVRSVADGTVEFAGRQGGYGNLLIVRHHGAYTTAYAHLNGFAPGMRKGARVAQGDTIGYVGQTGLASGPHLHYEFRVRDQQVNPLAVTLPSAPPLGPADASRFQAATEALRTQLQLARESSGAVLAME</sequence>
<dbReference type="Gene3D" id="3.10.450.350">
    <property type="match status" value="2"/>
</dbReference>
<dbReference type="GO" id="GO:0030313">
    <property type="term" value="C:cell envelope"/>
    <property type="evidence" value="ECO:0007669"/>
    <property type="project" value="UniProtKB-SubCell"/>
</dbReference>
<evidence type="ECO:0000313" key="12">
    <source>
        <dbReference type="Proteomes" id="UP000663444"/>
    </source>
</evidence>
<dbReference type="InterPro" id="IPR011055">
    <property type="entry name" value="Dup_hybrid_motif"/>
</dbReference>
<dbReference type="PANTHER" id="PTHR21666">
    <property type="entry name" value="PEPTIDASE-RELATED"/>
    <property type="match status" value="1"/>
</dbReference>
<evidence type="ECO:0000256" key="7">
    <source>
        <dbReference type="ARBA" id="ARBA00023049"/>
    </source>
</evidence>
<evidence type="ECO:0000256" key="4">
    <source>
        <dbReference type="ARBA" id="ARBA00022723"/>
    </source>
</evidence>
<dbReference type="RefSeq" id="WP_203388671.1">
    <property type="nucleotide sequence ID" value="NZ_CP064781.1"/>
</dbReference>
<dbReference type="InterPro" id="IPR054512">
    <property type="entry name" value="NMB0315-like_N"/>
</dbReference>
<accession>A0A974SRR3</accession>
<keyword evidence="7" id="KW-0482">Metalloprotease</keyword>
<feature type="domain" description="DD-carboxypeptidase/endopeptidase Mpg-like N-terminal" evidence="10">
    <location>
        <begin position="76"/>
        <end position="154"/>
    </location>
</feature>
<keyword evidence="5" id="KW-0378">Hydrolase</keyword>
<evidence type="ECO:0000259" key="8">
    <source>
        <dbReference type="Pfam" id="PF01551"/>
    </source>
</evidence>
<dbReference type="AlphaFoldDB" id="A0A974SRR3"/>
<reference evidence="11" key="1">
    <citation type="submission" date="2020-11" db="EMBL/GenBank/DDBJ databases">
        <title>Azospira restricta DSM 18626 genome sequence.</title>
        <authorList>
            <person name="Moe W.M."/>
        </authorList>
    </citation>
    <scope>NUCLEOTIDE SEQUENCE</scope>
    <source>
        <strain evidence="11">DSM 18626</strain>
    </source>
</reference>
<evidence type="ECO:0000256" key="3">
    <source>
        <dbReference type="ARBA" id="ARBA00022670"/>
    </source>
</evidence>
<keyword evidence="4" id="KW-0479">Metal-binding</keyword>
<evidence type="ECO:0000259" key="9">
    <source>
        <dbReference type="Pfam" id="PF19425"/>
    </source>
</evidence>
<feature type="domain" description="M23ase beta-sheet core" evidence="8">
    <location>
        <begin position="305"/>
        <end position="401"/>
    </location>
</feature>
<protein>
    <submittedName>
        <fullName evidence="11">Peptidoglycan DD-metalloendopeptidase family protein</fullName>
    </submittedName>
</protein>
<evidence type="ECO:0000259" key="10">
    <source>
        <dbReference type="Pfam" id="PF22310"/>
    </source>
</evidence>
<evidence type="ECO:0000256" key="6">
    <source>
        <dbReference type="ARBA" id="ARBA00022833"/>
    </source>
</evidence>
<dbReference type="Proteomes" id="UP000663444">
    <property type="component" value="Chromosome"/>
</dbReference>
<dbReference type="KEGG" id="ares:IWH25_07350"/>
<proteinExistence type="predicted"/>
<feature type="domain" description="Csd3-like second N-terminal" evidence="9">
    <location>
        <begin position="175"/>
        <end position="291"/>
    </location>
</feature>
<dbReference type="CDD" id="cd12797">
    <property type="entry name" value="M23_peptidase"/>
    <property type="match status" value="1"/>
</dbReference>
<keyword evidence="12" id="KW-1185">Reference proteome</keyword>
<keyword evidence="3" id="KW-0645">Protease</keyword>
<dbReference type="Pfam" id="PF01551">
    <property type="entry name" value="Peptidase_M23"/>
    <property type="match status" value="1"/>
</dbReference>
<evidence type="ECO:0000256" key="2">
    <source>
        <dbReference type="ARBA" id="ARBA00004196"/>
    </source>
</evidence>
<dbReference type="GO" id="GO:0004222">
    <property type="term" value="F:metalloendopeptidase activity"/>
    <property type="evidence" value="ECO:0007669"/>
    <property type="project" value="TreeGrafter"/>
</dbReference>
<comment type="cofactor">
    <cofactor evidence="1">
        <name>Zn(2+)</name>
        <dbReference type="ChEBI" id="CHEBI:29105"/>
    </cofactor>
</comment>
<dbReference type="PANTHER" id="PTHR21666:SF288">
    <property type="entry name" value="CELL DIVISION PROTEIN YTFB"/>
    <property type="match status" value="1"/>
</dbReference>
<dbReference type="SUPFAM" id="SSF51261">
    <property type="entry name" value="Duplicated hybrid motif"/>
    <property type="match status" value="1"/>
</dbReference>
<dbReference type="InterPro" id="IPR016047">
    <property type="entry name" value="M23ase_b-sheet_dom"/>
</dbReference>
<dbReference type="GO" id="GO:0006508">
    <property type="term" value="P:proteolysis"/>
    <property type="evidence" value="ECO:0007669"/>
    <property type="project" value="UniProtKB-KW"/>
</dbReference>
<dbReference type="Pfam" id="PF19425">
    <property type="entry name" value="Csd3_N2"/>
    <property type="match status" value="1"/>
</dbReference>
<dbReference type="InterPro" id="IPR050570">
    <property type="entry name" value="Cell_wall_metabolism_enzyme"/>
</dbReference>
<gene>
    <name evidence="11" type="ORF">IWH25_07350</name>
</gene>
<dbReference type="Pfam" id="PF22310">
    <property type="entry name" value="NMB0315_dom_I"/>
    <property type="match status" value="1"/>
</dbReference>
<evidence type="ECO:0000313" key="11">
    <source>
        <dbReference type="EMBL" id="QRJ65147.1"/>
    </source>
</evidence>
<dbReference type="InterPro" id="IPR045834">
    <property type="entry name" value="Csd3_N2"/>
</dbReference>
<evidence type="ECO:0000256" key="1">
    <source>
        <dbReference type="ARBA" id="ARBA00001947"/>
    </source>
</evidence>
<name>A0A974SRR3_9RHOO</name>
<keyword evidence="6" id="KW-0862">Zinc</keyword>
<comment type="subcellular location">
    <subcellularLocation>
        <location evidence="2">Cell envelope</location>
    </subcellularLocation>
</comment>
<organism evidence="11 12">
    <name type="scientific">Azospira restricta</name>
    <dbReference type="NCBI Taxonomy" id="404405"/>
    <lineage>
        <taxon>Bacteria</taxon>
        <taxon>Pseudomonadati</taxon>
        <taxon>Pseudomonadota</taxon>
        <taxon>Betaproteobacteria</taxon>
        <taxon>Rhodocyclales</taxon>
        <taxon>Rhodocyclaceae</taxon>
        <taxon>Azospira</taxon>
    </lineage>
</organism>
<dbReference type="EMBL" id="CP064781">
    <property type="protein sequence ID" value="QRJ65147.1"/>
    <property type="molecule type" value="Genomic_DNA"/>
</dbReference>